<evidence type="ECO:0000256" key="16">
    <source>
        <dbReference type="SAM" id="Phobius"/>
    </source>
</evidence>
<dbReference type="CDD" id="cd07302">
    <property type="entry name" value="CHD"/>
    <property type="match status" value="4"/>
</dbReference>
<sequence length="1674" mass="190260">VDLNMRIGIHSGSVLCGVLGLRKWQFDIWSYDVRLANHMESGGIPGRVHISEATYQCLNGAYEIEPGNGQERDSYIREHDVTTYLIKQIEPMRTRRRLASRPSIFSNKLWPEEEHIISGLSSPKTPSTPASPPPQASIERSDSGIQQSTVEEENTTDWTPEIPFENLHHALSGDLDEDIDSINYPYNKQKYDLSESRMRKRGSTFPTTTEQVDDIIDHSIEIESNKRMRSANVNTWTLRFIDTDMEYQFSQLREDMFKSNMLCCFIIWLFMVVCQVVAIKHLSDIVIAFLTITTILLTSTSVLVMAEEFEQLPESLQKISYTLVHNRRSRTAFICGVIIIMALTSSSSLILGNFPKTSTNKNETTSRNLGMFLSEPLYISNVTIINSDSFIKLPTNTSEKTKEFLWNLLMNNGRNTNVTVDNSKQNCSETCLRTLLKSVDINELMKEAENMSLLNNETTAVINSINQKLQLLNQTLFSINHGTVVMLAVYIVLILVSYRDDFNVDSDNQNPIPLTAQMSILLVVFFLMVAYHARLVEVTSRLDFLWKQQAERELNDMQETRHTNTQLLKNILPDHVAKHFLSNERNSEELYSQSRDEVGVLFASIPNFTEFYSEDINKGLECIRLLNEIIADFDELLDEERFSTIEKIKTVSATATYMAASGLNPTHKDCLNTDSPEHLCALIDFAIAMRQKLEDINKDSFNNFGLRVGVSCGSLVCGVIGARKPVFDIWGNTVNEASRMDSTGVIGQIQVPKYTAQLLGVRGYEVKKRGLIEVKGKGQMETYFVMGRQQGRPPSFQRQPSHYSTLAAVVYAMAQTRRKHTGHTPGSAVLGRARTQQKIDVGKKIINYSSMRIPHRTPAYPIRRNTTRANQRNMHARSQPNMRQLGSGSHLENMKSYKSIEKDMTVNNVNKMMVSQSAPHTPVSAPNHTQDSIFKSVPRLLSEPMVGYRSKSSSPATKTSKLERHSPHLFDKRAEVNSSCEMSDSFKVRSLGASVPVHSPKHIAKKDMKFFLKSPLIKRDTKIQLERSSSRDKPEHFVAKEMVRDIDIEGEQRRRSSQPDQFHKIYVHRYDQVSILFADIKGFTALATRCSAQELVKHLNDLFARFDQLALINNCLRIKLLGDCYYCVSGLPTAQPEHARCCVEMGLHMIKSIKETKEKTQVDLNMRIGIHSGSVLCGVLGLRKWQFDIWSHDVRIANHMESSGIPGRVHISKATYQSLNGRYEVEEANGKQKDLLLRKYNIETYLIKGTEPVTGENQVIDKHTIPNPEEGQTVIIDWIPEIPFKTLRKVLSEDADEDMTHCFQIKGKYDLEEMESKMKVCTKRTRSCEDGITTEIENNLKMQHSFLNRLSLTYKDEEMEKQYSRLKNDMFKSNVFCCFILWILSLASQFAIIEPCIAPACLAILLSAALILVVYHSRLVEKTSRLHFLWQQKAEVELNDMQATRYTNALLLKNVLPDHVAKHFLSKEYNNEELYSQSRDGVGVLFASIPNFSELYSEEKGLENIRLLNEIIADFDELLDEDQFSAIEKIKTISVTATYLAVSGLNPVHKDPLKADTYEHLCALTDFAIAMRYKLEEINKDSFNRFLLRVGISHGNLVCGVIGAKKPIFDVWGNTVNEASRMDSTGIAGQIQVSQKTAQLLVREGYQLRKRGVIKVKGKGLMETYFVIGKKLKK</sequence>
<feature type="compositionally biased region" description="Low complexity" evidence="15">
    <location>
        <begin position="950"/>
        <end position="959"/>
    </location>
</feature>
<dbReference type="SUPFAM" id="SSF55073">
    <property type="entry name" value="Nucleotide cyclase"/>
    <property type="match status" value="4"/>
</dbReference>
<feature type="domain" description="Guanylate cyclase" evidence="17">
    <location>
        <begin position="1074"/>
        <end position="1201"/>
    </location>
</feature>
<keyword evidence="13 14" id="KW-0456">Lyase</keyword>
<dbReference type="GO" id="GO:0046872">
    <property type="term" value="F:metal ion binding"/>
    <property type="evidence" value="ECO:0007669"/>
    <property type="project" value="UniProtKB-KW"/>
</dbReference>
<comment type="subcellular location">
    <subcellularLocation>
        <location evidence="3">Membrane</location>
        <topology evidence="3">Multi-pass membrane protein</topology>
    </subcellularLocation>
</comment>
<dbReference type="EC" id="4.6.1.1" evidence="4"/>
<dbReference type="FunFam" id="3.30.70.1230:FF:000114">
    <property type="entry name" value="Adenylate cyclase 8 (brain)"/>
    <property type="match status" value="1"/>
</dbReference>
<feature type="transmembrane region" description="Helical" evidence="16">
    <location>
        <begin position="285"/>
        <end position="306"/>
    </location>
</feature>
<feature type="transmembrane region" description="Helical" evidence="16">
    <location>
        <begin position="1397"/>
        <end position="1415"/>
    </location>
</feature>
<keyword evidence="11" id="KW-0115">cAMP biosynthesis</keyword>
<dbReference type="InterPro" id="IPR029787">
    <property type="entry name" value="Nucleotide_cyclase"/>
</dbReference>
<keyword evidence="8" id="KW-0067">ATP-binding</keyword>
<feature type="domain" description="Guanylate cyclase" evidence="17">
    <location>
        <begin position="599"/>
        <end position="741"/>
    </location>
</feature>
<dbReference type="Gene3D" id="3.30.70.1230">
    <property type="entry name" value="Nucleotide cyclase"/>
    <property type="match status" value="4"/>
</dbReference>
<reference evidence="18 19" key="1">
    <citation type="submission" date="2017-03" db="EMBL/GenBank/DDBJ databases">
        <title>Genome of the blue death feigning beetle - Asbolus verrucosus.</title>
        <authorList>
            <person name="Rider S.D."/>
        </authorList>
    </citation>
    <scope>NUCLEOTIDE SEQUENCE [LARGE SCALE GENOMIC DNA]</scope>
    <source>
        <strain evidence="18">Butters</strain>
        <tissue evidence="18">Head and leg muscle</tissue>
    </source>
</reference>
<evidence type="ECO:0000256" key="12">
    <source>
        <dbReference type="ARBA" id="ARBA00023136"/>
    </source>
</evidence>
<proteinExistence type="inferred from homology"/>
<evidence type="ECO:0000256" key="4">
    <source>
        <dbReference type="ARBA" id="ARBA00012201"/>
    </source>
</evidence>
<feature type="transmembrane region" description="Helical" evidence="16">
    <location>
        <begin position="476"/>
        <end position="498"/>
    </location>
</feature>
<protein>
    <recommendedName>
        <fullName evidence="4">adenylate cyclase</fullName>
        <ecNumber evidence="4">4.6.1.1</ecNumber>
    </recommendedName>
</protein>
<feature type="transmembrane region" description="Helical" evidence="16">
    <location>
        <begin position="331"/>
        <end position="351"/>
    </location>
</feature>
<accession>A0A482VJ76</accession>
<keyword evidence="10 16" id="KW-1133">Transmembrane helix</keyword>
<evidence type="ECO:0000256" key="15">
    <source>
        <dbReference type="SAM" id="MobiDB-lite"/>
    </source>
</evidence>
<dbReference type="PANTHER" id="PTHR45627:SF1">
    <property type="entry name" value="ADENYLATE CYCLASE TYPE 8"/>
    <property type="match status" value="1"/>
</dbReference>
<evidence type="ECO:0000256" key="8">
    <source>
        <dbReference type="ARBA" id="ARBA00022840"/>
    </source>
</evidence>
<dbReference type="FunFam" id="3.30.70.1230:FF:000095">
    <property type="entry name" value="Adenylate cyclase, putative"/>
    <property type="match status" value="1"/>
</dbReference>
<dbReference type="Pfam" id="PF06327">
    <property type="entry name" value="Adcy_cons_dom"/>
    <property type="match status" value="2"/>
</dbReference>
<evidence type="ECO:0000313" key="19">
    <source>
        <dbReference type="Proteomes" id="UP000292052"/>
    </source>
</evidence>
<feature type="non-terminal residue" evidence="18">
    <location>
        <position position="1674"/>
    </location>
</feature>
<feature type="transmembrane region" description="Helical" evidence="16">
    <location>
        <begin position="259"/>
        <end position="278"/>
    </location>
</feature>
<feature type="region of interest" description="Disordered" evidence="15">
    <location>
        <begin position="118"/>
        <end position="161"/>
    </location>
</feature>
<dbReference type="OrthoDB" id="60033at2759"/>
<evidence type="ECO:0000256" key="5">
    <source>
        <dbReference type="ARBA" id="ARBA00022692"/>
    </source>
</evidence>
<dbReference type="Pfam" id="PF00211">
    <property type="entry name" value="Guanylate_cyc"/>
    <property type="match status" value="4"/>
</dbReference>
<evidence type="ECO:0000256" key="6">
    <source>
        <dbReference type="ARBA" id="ARBA00022723"/>
    </source>
</evidence>
<gene>
    <name evidence="18" type="ORF">BDFB_003836</name>
</gene>
<keyword evidence="5 16" id="KW-0812">Transmembrane</keyword>
<feature type="domain" description="Guanylate cyclase" evidence="17">
    <location>
        <begin position="1"/>
        <end position="40"/>
    </location>
</feature>
<feature type="region of interest" description="Disordered" evidence="15">
    <location>
        <begin position="947"/>
        <end position="970"/>
    </location>
</feature>
<dbReference type="Proteomes" id="UP000292052">
    <property type="component" value="Unassembled WGS sequence"/>
</dbReference>
<evidence type="ECO:0000256" key="2">
    <source>
        <dbReference type="ARBA" id="ARBA00001946"/>
    </source>
</evidence>
<dbReference type="FunFam" id="3.30.70.1230:FF:000006">
    <property type="entry name" value="Adenylate cyclase"/>
    <property type="match status" value="2"/>
</dbReference>
<feature type="compositionally biased region" description="Basic and acidic residues" evidence="15">
    <location>
        <begin position="960"/>
        <end position="970"/>
    </location>
</feature>
<feature type="non-terminal residue" evidence="18">
    <location>
        <position position="1"/>
    </location>
</feature>
<dbReference type="SMART" id="SM00044">
    <property type="entry name" value="CYCc"/>
    <property type="match status" value="3"/>
</dbReference>
<keyword evidence="7" id="KW-0547">Nucleotide-binding</keyword>
<evidence type="ECO:0000256" key="3">
    <source>
        <dbReference type="ARBA" id="ARBA00004141"/>
    </source>
</evidence>
<evidence type="ECO:0000256" key="1">
    <source>
        <dbReference type="ARBA" id="ARBA00001593"/>
    </source>
</evidence>
<dbReference type="PROSITE" id="PS50125">
    <property type="entry name" value="GUANYLATE_CYCLASE_2"/>
    <property type="match status" value="4"/>
</dbReference>
<comment type="cofactor">
    <cofactor evidence="2">
        <name>Mg(2+)</name>
        <dbReference type="ChEBI" id="CHEBI:18420"/>
    </cofactor>
</comment>
<evidence type="ECO:0000256" key="10">
    <source>
        <dbReference type="ARBA" id="ARBA00022989"/>
    </source>
</evidence>
<dbReference type="GO" id="GO:0005524">
    <property type="term" value="F:ATP binding"/>
    <property type="evidence" value="ECO:0007669"/>
    <property type="project" value="UniProtKB-KW"/>
</dbReference>
<evidence type="ECO:0000256" key="11">
    <source>
        <dbReference type="ARBA" id="ARBA00022998"/>
    </source>
</evidence>
<feature type="domain" description="Guanylate cyclase" evidence="17">
    <location>
        <begin position="1483"/>
        <end position="1623"/>
    </location>
</feature>
<dbReference type="InterPro" id="IPR001054">
    <property type="entry name" value="A/G_cyclase"/>
</dbReference>
<dbReference type="EMBL" id="QDEB01094692">
    <property type="protein sequence ID" value="RZC32763.1"/>
    <property type="molecule type" value="Genomic_DNA"/>
</dbReference>
<feature type="transmembrane region" description="Helical" evidence="16">
    <location>
        <begin position="1371"/>
        <end position="1391"/>
    </location>
</feature>
<dbReference type="STRING" id="1661398.A0A482VJ76"/>
<dbReference type="PROSITE" id="PS00452">
    <property type="entry name" value="GUANYLATE_CYCLASE_1"/>
    <property type="match status" value="2"/>
</dbReference>
<organism evidence="18 19">
    <name type="scientific">Asbolus verrucosus</name>
    <name type="common">Desert ironclad beetle</name>
    <dbReference type="NCBI Taxonomy" id="1661398"/>
    <lineage>
        <taxon>Eukaryota</taxon>
        <taxon>Metazoa</taxon>
        <taxon>Ecdysozoa</taxon>
        <taxon>Arthropoda</taxon>
        <taxon>Hexapoda</taxon>
        <taxon>Insecta</taxon>
        <taxon>Pterygota</taxon>
        <taxon>Neoptera</taxon>
        <taxon>Endopterygota</taxon>
        <taxon>Coleoptera</taxon>
        <taxon>Polyphaga</taxon>
        <taxon>Cucujiformia</taxon>
        <taxon>Tenebrionidae</taxon>
        <taxon>Pimeliinae</taxon>
        <taxon>Asbolus</taxon>
    </lineage>
</organism>
<dbReference type="InterPro" id="IPR018297">
    <property type="entry name" value="A/G_cyclase_CS"/>
</dbReference>
<evidence type="ECO:0000256" key="14">
    <source>
        <dbReference type="RuleBase" id="RU000405"/>
    </source>
</evidence>
<dbReference type="PANTHER" id="PTHR45627">
    <property type="entry name" value="ADENYLATE CYCLASE TYPE 1"/>
    <property type="match status" value="1"/>
</dbReference>
<keyword evidence="19" id="KW-1185">Reference proteome</keyword>
<evidence type="ECO:0000313" key="18">
    <source>
        <dbReference type="EMBL" id="RZC32763.1"/>
    </source>
</evidence>
<comment type="caution">
    <text evidence="18">The sequence shown here is derived from an EMBL/GenBank/DDBJ whole genome shotgun (WGS) entry which is preliminary data.</text>
</comment>
<dbReference type="GO" id="GO:0006171">
    <property type="term" value="P:cAMP biosynthetic process"/>
    <property type="evidence" value="ECO:0007669"/>
    <property type="project" value="UniProtKB-KW"/>
</dbReference>
<dbReference type="GO" id="GO:0004016">
    <property type="term" value="F:adenylate cyclase activity"/>
    <property type="evidence" value="ECO:0007669"/>
    <property type="project" value="UniProtKB-EC"/>
</dbReference>
<evidence type="ECO:0000256" key="7">
    <source>
        <dbReference type="ARBA" id="ARBA00022741"/>
    </source>
</evidence>
<comment type="catalytic activity">
    <reaction evidence="1">
        <text>ATP = 3',5'-cyclic AMP + diphosphate</text>
        <dbReference type="Rhea" id="RHEA:15389"/>
        <dbReference type="ChEBI" id="CHEBI:30616"/>
        <dbReference type="ChEBI" id="CHEBI:33019"/>
        <dbReference type="ChEBI" id="CHEBI:58165"/>
        <dbReference type="EC" id="4.6.1.1"/>
    </reaction>
</comment>
<evidence type="ECO:0000259" key="17">
    <source>
        <dbReference type="PROSITE" id="PS50125"/>
    </source>
</evidence>
<keyword evidence="9" id="KW-0460">Magnesium</keyword>
<evidence type="ECO:0000256" key="9">
    <source>
        <dbReference type="ARBA" id="ARBA00022842"/>
    </source>
</evidence>
<name>A0A482VJ76_ASBVE</name>
<feature type="transmembrane region" description="Helical" evidence="16">
    <location>
        <begin position="510"/>
        <end position="531"/>
    </location>
</feature>
<dbReference type="GO" id="GO:0005886">
    <property type="term" value="C:plasma membrane"/>
    <property type="evidence" value="ECO:0007669"/>
    <property type="project" value="InterPro"/>
</dbReference>
<comment type="similarity">
    <text evidence="14">Belongs to the adenylyl cyclase class-4/guanylyl cyclase family.</text>
</comment>
<evidence type="ECO:0000256" key="13">
    <source>
        <dbReference type="ARBA" id="ARBA00023239"/>
    </source>
</evidence>
<dbReference type="GO" id="GO:0007189">
    <property type="term" value="P:adenylate cyclase-activating G protein-coupled receptor signaling pathway"/>
    <property type="evidence" value="ECO:0007669"/>
    <property type="project" value="TreeGrafter"/>
</dbReference>
<keyword evidence="12 16" id="KW-0472">Membrane</keyword>
<dbReference type="GO" id="GO:0035556">
    <property type="term" value="P:intracellular signal transduction"/>
    <property type="evidence" value="ECO:0007669"/>
    <property type="project" value="InterPro"/>
</dbReference>
<keyword evidence="6" id="KW-0479">Metal-binding</keyword>
<dbReference type="InterPro" id="IPR009398">
    <property type="entry name" value="Adcy_conserved_dom"/>
</dbReference>